<proteinExistence type="predicted"/>
<keyword evidence="3" id="KW-1185">Reference proteome</keyword>
<sequence>MSKSYPTRAWLMAALVAAGAAGTTVGAAPAAAQSPAPHCRVLCAPSVTAMPGLLRTHLAHGPVVQSAGGAAHRLPSSSALELILAAAARTAIQRVSLFGSVQWLPNAGEARNPFTLYTANELGGHVHANAPTLTIGGSVSLLDASASRGLLDVAANVGDLFSQAARPRDRAAYTHKLDLDLVAHAHVFRAAPRYTYLHAASVFGILDYVATGLPKAGDEVPTGRHFVTDARPLALIVGLALPLAESQR</sequence>
<feature type="chain" id="PRO_5004794042" evidence="1">
    <location>
        <begin position="28"/>
        <end position="248"/>
    </location>
</feature>
<name>W0RBK1_9BACT</name>
<dbReference type="RefSeq" id="WP_025409390.1">
    <property type="nucleotide sequence ID" value="NZ_CP007128.1"/>
</dbReference>
<keyword evidence="1" id="KW-0732">Signal</keyword>
<gene>
    <name evidence="2" type="ORF">J421_0295</name>
</gene>
<accession>W0RBK1</accession>
<dbReference type="EMBL" id="CP007128">
    <property type="protein sequence ID" value="AHG87832.1"/>
    <property type="molecule type" value="Genomic_DNA"/>
</dbReference>
<dbReference type="InParanoid" id="W0RBK1"/>
<dbReference type="PATRIC" id="fig|861299.3.peg.301"/>
<dbReference type="AlphaFoldDB" id="W0RBK1"/>
<evidence type="ECO:0000313" key="3">
    <source>
        <dbReference type="Proteomes" id="UP000019151"/>
    </source>
</evidence>
<dbReference type="STRING" id="861299.J421_0295"/>
<dbReference type="KEGG" id="gba:J421_0295"/>
<evidence type="ECO:0000256" key="1">
    <source>
        <dbReference type="SAM" id="SignalP"/>
    </source>
</evidence>
<reference evidence="2 3" key="1">
    <citation type="journal article" date="2014" name="Genome Announc.">
        <title>Genome Sequence and Methylome of Soil Bacterium Gemmatirosa kalamazoonensis KBS708T, a Member of the Rarely Cultivated Gemmatimonadetes Phylum.</title>
        <authorList>
            <person name="Debruyn J.M."/>
            <person name="Radosevich M."/>
            <person name="Wommack K.E."/>
            <person name="Polson S.W."/>
            <person name="Hauser L.J."/>
            <person name="Fawaz M.N."/>
            <person name="Korlach J."/>
            <person name="Tsai Y.C."/>
        </authorList>
    </citation>
    <scope>NUCLEOTIDE SEQUENCE [LARGE SCALE GENOMIC DNA]</scope>
    <source>
        <strain evidence="2 3">KBS708</strain>
    </source>
</reference>
<feature type="signal peptide" evidence="1">
    <location>
        <begin position="1"/>
        <end position="27"/>
    </location>
</feature>
<organism evidence="2 3">
    <name type="scientific">Gemmatirosa kalamazoonensis</name>
    <dbReference type="NCBI Taxonomy" id="861299"/>
    <lineage>
        <taxon>Bacteria</taxon>
        <taxon>Pseudomonadati</taxon>
        <taxon>Gemmatimonadota</taxon>
        <taxon>Gemmatimonadia</taxon>
        <taxon>Gemmatimonadales</taxon>
        <taxon>Gemmatimonadaceae</taxon>
        <taxon>Gemmatirosa</taxon>
    </lineage>
</organism>
<protein>
    <submittedName>
        <fullName evidence="2">Uncharacterized protein</fullName>
    </submittedName>
</protein>
<evidence type="ECO:0000313" key="2">
    <source>
        <dbReference type="EMBL" id="AHG87832.1"/>
    </source>
</evidence>
<dbReference type="Proteomes" id="UP000019151">
    <property type="component" value="Chromosome"/>
</dbReference>
<dbReference type="HOGENOM" id="CLU_1118911_0_0_0"/>